<organism evidence="1 2">
    <name type="scientific">Colletotrichum abscissum</name>
    <dbReference type="NCBI Taxonomy" id="1671311"/>
    <lineage>
        <taxon>Eukaryota</taxon>
        <taxon>Fungi</taxon>
        <taxon>Dikarya</taxon>
        <taxon>Ascomycota</taxon>
        <taxon>Pezizomycotina</taxon>
        <taxon>Sordariomycetes</taxon>
        <taxon>Hypocreomycetidae</taxon>
        <taxon>Glomerellales</taxon>
        <taxon>Glomerellaceae</taxon>
        <taxon>Colletotrichum</taxon>
        <taxon>Colletotrichum acutatum species complex</taxon>
    </lineage>
</organism>
<comment type="caution">
    <text evidence="1">The sequence shown here is derived from an EMBL/GenBank/DDBJ whole genome shotgun (WGS) entry which is preliminary data.</text>
</comment>
<dbReference type="OrthoDB" id="10350482at2759"/>
<gene>
    <name evidence="1" type="ORF">CABS02_14438</name>
</gene>
<name>A0A9P9X152_9PEZI</name>
<protein>
    <submittedName>
        <fullName evidence="1">Uncharacterized protein</fullName>
    </submittedName>
</protein>
<sequence>MALREQMFSGCGNEGPTGHSAQMCPIFRVSSDRYVVNDDSRLLAQAAATRSSSIQLTTAIADAAADSAHAVADEPLHPWVYGFDGQPIPQQESVLDNGGDWGVAGESLGPTTVPSSTFPGQIIALNG</sequence>
<evidence type="ECO:0000313" key="2">
    <source>
        <dbReference type="Proteomes" id="UP001056436"/>
    </source>
</evidence>
<dbReference type="EMBL" id="SDAQ01000200">
    <property type="protein sequence ID" value="KAI3530635.1"/>
    <property type="molecule type" value="Genomic_DNA"/>
</dbReference>
<keyword evidence="2" id="KW-1185">Reference proteome</keyword>
<reference evidence="1" key="1">
    <citation type="submission" date="2019-01" db="EMBL/GenBank/DDBJ databases">
        <title>Colletotrichum abscissum LGMF1257.</title>
        <authorList>
            <person name="Baroncelli R."/>
        </authorList>
    </citation>
    <scope>NUCLEOTIDE SEQUENCE</scope>
    <source>
        <strain evidence="1">Ca142</strain>
    </source>
</reference>
<evidence type="ECO:0000313" key="1">
    <source>
        <dbReference type="EMBL" id="KAI3530635.1"/>
    </source>
</evidence>
<accession>A0A9P9X152</accession>
<proteinExistence type="predicted"/>
<dbReference type="AlphaFoldDB" id="A0A9P9X152"/>
<dbReference type="Proteomes" id="UP001056436">
    <property type="component" value="Unassembled WGS sequence"/>
</dbReference>